<evidence type="ECO:0008006" key="3">
    <source>
        <dbReference type="Google" id="ProtNLM"/>
    </source>
</evidence>
<dbReference type="EMBL" id="QGKV02000759">
    <property type="protein sequence ID" value="KAF3564410.1"/>
    <property type="molecule type" value="Genomic_DNA"/>
</dbReference>
<evidence type="ECO:0000313" key="2">
    <source>
        <dbReference type="Proteomes" id="UP000266723"/>
    </source>
</evidence>
<dbReference type="Proteomes" id="UP000266723">
    <property type="component" value="Unassembled WGS sequence"/>
</dbReference>
<comment type="caution">
    <text evidence="1">The sequence shown here is derived from an EMBL/GenBank/DDBJ whole genome shotgun (WGS) entry which is preliminary data.</text>
</comment>
<organism evidence="1 2">
    <name type="scientific">Brassica cretica</name>
    <name type="common">Mustard</name>
    <dbReference type="NCBI Taxonomy" id="69181"/>
    <lineage>
        <taxon>Eukaryota</taxon>
        <taxon>Viridiplantae</taxon>
        <taxon>Streptophyta</taxon>
        <taxon>Embryophyta</taxon>
        <taxon>Tracheophyta</taxon>
        <taxon>Spermatophyta</taxon>
        <taxon>Magnoliopsida</taxon>
        <taxon>eudicotyledons</taxon>
        <taxon>Gunneridae</taxon>
        <taxon>Pentapetalae</taxon>
        <taxon>rosids</taxon>
        <taxon>malvids</taxon>
        <taxon>Brassicales</taxon>
        <taxon>Brassicaceae</taxon>
        <taxon>Brassiceae</taxon>
        <taxon>Brassica</taxon>
    </lineage>
</organism>
<gene>
    <name evidence="1" type="ORF">DY000_02016902</name>
</gene>
<proteinExistence type="predicted"/>
<evidence type="ECO:0000313" key="1">
    <source>
        <dbReference type="EMBL" id="KAF3564410.1"/>
    </source>
</evidence>
<sequence>MSFDQGTSERALSSCFDPENSRIHGDEVVPEIEEIPPPELWCPIRPFAEIIAGRHSFCQVPTNVVFRLPSIVEILDRSGVSISQISPLGLKHIVGMLVLGYERGVDLTADYLESLFCLYRTRVENLYDFWLRPRMAIGKCFATNDRGWKEYFFFVRLDEASVSEECLPVFRRSWGRRGPVFWGYFTSARVCAAVALYRPRSGPSIEKDAELSVEDPILSGFHAQGRSSGLG</sequence>
<protein>
    <recommendedName>
        <fullName evidence="3">Aminotransferase-like plant mobile domain-containing protein</fullName>
    </recommendedName>
</protein>
<accession>A0ABQ7CZ20</accession>
<reference evidence="1 2" key="1">
    <citation type="journal article" date="2020" name="BMC Genomics">
        <title>Intraspecific diversification of the crop wild relative Brassica cretica Lam. using demographic model selection.</title>
        <authorList>
            <person name="Kioukis A."/>
            <person name="Michalopoulou V.A."/>
            <person name="Briers L."/>
            <person name="Pirintsos S."/>
            <person name="Studholme D.J."/>
            <person name="Pavlidis P."/>
            <person name="Sarris P.F."/>
        </authorList>
    </citation>
    <scope>NUCLEOTIDE SEQUENCE [LARGE SCALE GENOMIC DNA]</scope>
    <source>
        <strain evidence="2">cv. PFS-1207/04</strain>
    </source>
</reference>
<name>A0ABQ7CZ20_BRACR</name>
<keyword evidence="2" id="KW-1185">Reference proteome</keyword>